<feature type="region of interest" description="Disordered" evidence="2">
    <location>
        <begin position="1"/>
        <end position="59"/>
    </location>
</feature>
<dbReference type="AlphaFoldDB" id="A0A9P1H709"/>
<dbReference type="EMBL" id="CALLCH030000017">
    <property type="protein sequence ID" value="CAI4218014.1"/>
    <property type="molecule type" value="Genomic_DNA"/>
</dbReference>
<dbReference type="GO" id="GO:0005737">
    <property type="term" value="C:cytoplasm"/>
    <property type="evidence" value="ECO:0007669"/>
    <property type="project" value="TreeGrafter"/>
</dbReference>
<dbReference type="PANTHER" id="PTHR45982">
    <property type="entry name" value="REGULATOR OF CHROMOSOME CONDENSATION"/>
    <property type="match status" value="1"/>
</dbReference>
<evidence type="ECO:0000256" key="1">
    <source>
        <dbReference type="PROSITE-ProRule" id="PRU00235"/>
    </source>
</evidence>
<keyword evidence="4" id="KW-1185">Reference proteome</keyword>
<comment type="caution">
    <text evidence="3">The sequence shown here is derived from an EMBL/GenBank/DDBJ whole genome shotgun (WGS) entry which is preliminary data.</text>
</comment>
<evidence type="ECO:0000256" key="2">
    <source>
        <dbReference type="SAM" id="MobiDB-lite"/>
    </source>
</evidence>
<dbReference type="InterPro" id="IPR009091">
    <property type="entry name" value="RCC1/BLIP-II"/>
</dbReference>
<protein>
    <submittedName>
        <fullName evidence="3">Uncharacterized protein</fullName>
    </submittedName>
</protein>
<reference evidence="3" key="1">
    <citation type="submission" date="2022-11" db="EMBL/GenBank/DDBJ databases">
        <authorList>
            <person name="Scott C."/>
            <person name="Bruce N."/>
        </authorList>
    </citation>
    <scope>NUCLEOTIDE SEQUENCE</scope>
</reference>
<feature type="repeat" description="RCC1" evidence="1">
    <location>
        <begin position="278"/>
        <end position="330"/>
    </location>
</feature>
<dbReference type="Pfam" id="PF13540">
    <property type="entry name" value="RCC1_2"/>
    <property type="match status" value="1"/>
</dbReference>
<organism evidence="3 4">
    <name type="scientific">Parascedosporium putredinis</name>
    <dbReference type="NCBI Taxonomy" id="1442378"/>
    <lineage>
        <taxon>Eukaryota</taxon>
        <taxon>Fungi</taxon>
        <taxon>Dikarya</taxon>
        <taxon>Ascomycota</taxon>
        <taxon>Pezizomycotina</taxon>
        <taxon>Sordariomycetes</taxon>
        <taxon>Hypocreomycetidae</taxon>
        <taxon>Microascales</taxon>
        <taxon>Microascaceae</taxon>
        <taxon>Parascedosporium</taxon>
    </lineage>
</organism>
<name>A0A9P1H709_9PEZI</name>
<proteinExistence type="predicted"/>
<dbReference type="PANTHER" id="PTHR45982:SF1">
    <property type="entry name" value="REGULATOR OF CHROMOSOME CONDENSATION"/>
    <property type="match status" value="1"/>
</dbReference>
<accession>A0A9P1H709</accession>
<dbReference type="OrthoDB" id="61110at2759"/>
<dbReference type="SUPFAM" id="SSF50985">
    <property type="entry name" value="RCC1/BLIP-II"/>
    <property type="match status" value="1"/>
</dbReference>
<sequence>MEMTEARAPAKRPATKPKLRHRPTTPLHVYVAGGADGRDTGLDNDFGDGGVSETPSEDHERQPAVVQALLNLNLDIVQVAVTDHATFALTSNGRVWGVHQQGDDGVIGFLKDLIEHKAKVHPDELIARAPTPVPGLKDIQEIATGCNHVLALTRTGNVYAWGSGHHGELGRRLVYRHRFESLTPAPYPSPRTPYVEEGSVENLHISHPVEVKTLEGIDVRLMAGGLHHSIACTGDGRVLVWGRCDDSQMGASLAKIPDLKAVFIAAGTDNCFVADPEGNMYSWGFSEDFRTGLGTEESIKAPTRISDGEMPAHTPKFAASRGSFTVFTSGTILQADLGSSRSSVT</sequence>
<gene>
    <name evidence="3" type="ORF">PPNO1_LOCUS7610</name>
</gene>
<evidence type="ECO:0000313" key="4">
    <source>
        <dbReference type="Proteomes" id="UP000838763"/>
    </source>
</evidence>
<dbReference type="InterPro" id="IPR051553">
    <property type="entry name" value="Ran_GTPase-activating"/>
</dbReference>
<feature type="repeat" description="RCC1" evidence="1">
    <location>
        <begin position="156"/>
        <end position="235"/>
    </location>
</feature>
<dbReference type="Gene3D" id="2.130.10.30">
    <property type="entry name" value="Regulator of chromosome condensation 1/beta-lactamase-inhibitor protein II"/>
    <property type="match status" value="2"/>
</dbReference>
<evidence type="ECO:0000313" key="3">
    <source>
        <dbReference type="EMBL" id="CAI4218014.1"/>
    </source>
</evidence>
<dbReference type="GO" id="GO:0005085">
    <property type="term" value="F:guanyl-nucleotide exchange factor activity"/>
    <property type="evidence" value="ECO:0007669"/>
    <property type="project" value="TreeGrafter"/>
</dbReference>
<dbReference type="InterPro" id="IPR000408">
    <property type="entry name" value="Reg_chr_condens"/>
</dbReference>
<dbReference type="PROSITE" id="PS50012">
    <property type="entry name" value="RCC1_3"/>
    <property type="match status" value="2"/>
</dbReference>
<feature type="compositionally biased region" description="Basic residues" evidence="2">
    <location>
        <begin position="9"/>
        <end position="23"/>
    </location>
</feature>
<dbReference type="Proteomes" id="UP000838763">
    <property type="component" value="Unassembled WGS sequence"/>
</dbReference>